<sequence>MLKSIAQLDPAAIGEALRREQRLLAGEQSELDGAIGEEAIAMAERSAAFLKLAAPELPPALVQYAIDRNAVRLFDPRLDAEGFQAAAEVIAQVKANQALINDCFLMPPDQRDALHEQARALGWAPGSLRSDIGDDPVAPMWLVRGVRPPSLERDPLARPVDADARSLAAKDAILARFPDTPWSETELPVQRQVLTAWREWQDLEGDERKLAEIGNFLGRATELKRAATSVIDAAALMRAHAGLQRQLAQVPPPGFVERAQATIDQLRRGTALLPEQTAAGFDRQLGRLAAALRGELTPGRRPGCRRRWAGSAPWWTMRCGPGWWQNASGRWRGRGATTPEP</sequence>
<keyword evidence="2" id="KW-1185">Reference proteome</keyword>
<dbReference type="RefSeq" id="WP_252952035.1">
    <property type="nucleotide sequence ID" value="NZ_JAFIRR010000025.1"/>
</dbReference>
<dbReference type="Proteomes" id="UP001523392">
    <property type="component" value="Unassembled WGS sequence"/>
</dbReference>
<comment type="caution">
    <text evidence="1">The sequence shown here is derived from an EMBL/GenBank/DDBJ whole genome shotgun (WGS) entry which is preliminary data.</text>
</comment>
<protein>
    <submittedName>
        <fullName evidence="1">Uncharacterized protein</fullName>
    </submittedName>
</protein>
<evidence type="ECO:0000313" key="1">
    <source>
        <dbReference type="EMBL" id="MCO6415436.1"/>
    </source>
</evidence>
<reference evidence="1 2" key="1">
    <citation type="submission" date="2021-12" db="EMBL/GenBank/DDBJ databases">
        <title>Siccirubricoccus leaddurans sp. nov., a high concentration Zn2+ tolerance bacterium.</title>
        <authorList>
            <person name="Cao Y."/>
        </authorList>
    </citation>
    <scope>NUCLEOTIDE SEQUENCE [LARGE SCALE GENOMIC DNA]</scope>
    <source>
        <strain evidence="1 2">KC 17139</strain>
    </source>
</reference>
<dbReference type="EMBL" id="JAFIRR010000025">
    <property type="protein sequence ID" value="MCO6415436.1"/>
    <property type="molecule type" value="Genomic_DNA"/>
</dbReference>
<organism evidence="1 2">
    <name type="scientific">Siccirubricoccus soli</name>
    <dbReference type="NCBI Taxonomy" id="2899147"/>
    <lineage>
        <taxon>Bacteria</taxon>
        <taxon>Pseudomonadati</taxon>
        <taxon>Pseudomonadota</taxon>
        <taxon>Alphaproteobacteria</taxon>
        <taxon>Acetobacterales</taxon>
        <taxon>Roseomonadaceae</taxon>
        <taxon>Siccirubricoccus</taxon>
    </lineage>
</organism>
<name>A0ABT1D0I7_9PROT</name>
<accession>A0ABT1D0I7</accession>
<gene>
    <name evidence="1" type="ORF">JYK14_04490</name>
</gene>
<proteinExistence type="predicted"/>
<evidence type="ECO:0000313" key="2">
    <source>
        <dbReference type="Proteomes" id="UP001523392"/>
    </source>
</evidence>